<protein>
    <recommendedName>
        <fullName evidence="3">SMI1/KNR4 family protein</fullName>
    </recommendedName>
</protein>
<evidence type="ECO:0000313" key="2">
    <source>
        <dbReference type="Proteomes" id="UP001205612"/>
    </source>
</evidence>
<reference evidence="1 2" key="1">
    <citation type="submission" date="2022-08" db="EMBL/GenBank/DDBJ databases">
        <authorList>
            <person name="Somphong A."/>
            <person name="Phongsopitanun W."/>
        </authorList>
    </citation>
    <scope>NUCLEOTIDE SEQUENCE [LARGE SCALE GENOMIC DNA]</scope>
    <source>
        <strain evidence="1 2">LP11</strain>
    </source>
</reference>
<dbReference type="RefSeq" id="WP_258776320.1">
    <property type="nucleotide sequence ID" value="NZ_JANUGP010000001.1"/>
</dbReference>
<organism evidence="1 2">
    <name type="scientific">Streptomyces pyxinicus</name>
    <dbReference type="NCBI Taxonomy" id="2970331"/>
    <lineage>
        <taxon>Bacteria</taxon>
        <taxon>Bacillati</taxon>
        <taxon>Actinomycetota</taxon>
        <taxon>Actinomycetes</taxon>
        <taxon>Kitasatosporales</taxon>
        <taxon>Streptomycetaceae</taxon>
        <taxon>Streptomyces</taxon>
    </lineage>
</organism>
<evidence type="ECO:0008006" key="3">
    <source>
        <dbReference type="Google" id="ProtNLM"/>
    </source>
</evidence>
<proteinExistence type="predicted"/>
<dbReference type="EMBL" id="JANUGP010000001">
    <property type="protein sequence ID" value="MCS0600071.1"/>
    <property type="molecule type" value="Genomic_DNA"/>
</dbReference>
<sequence length="205" mass="22549">MDKLISLAGPALAAQDANEPFKAEGRIGSELNSLLGRVNGFYAFESALHVFPASSTENSTDLQIWNASGFWRDAYDDMAEGYLFFAEDIFGGQFAIKEEVIYSFDPETGESSPVAESLEGWSDAVLGDYEFLTGFPVAHEWQSLNGAIKDGTRLIPKRPFVLGGEFSTRNLYALDSMKAMRLRGDLAVQLRDLPDGATVKFKIID</sequence>
<dbReference type="Proteomes" id="UP001205612">
    <property type="component" value="Unassembled WGS sequence"/>
</dbReference>
<evidence type="ECO:0000313" key="1">
    <source>
        <dbReference type="EMBL" id="MCS0600071.1"/>
    </source>
</evidence>
<keyword evidence="2" id="KW-1185">Reference proteome</keyword>
<name>A0ABT2AUZ6_9ACTN</name>
<accession>A0ABT2AUZ6</accession>
<gene>
    <name evidence="1" type="ORF">NX794_02295</name>
</gene>
<comment type="caution">
    <text evidence="1">The sequence shown here is derived from an EMBL/GenBank/DDBJ whole genome shotgun (WGS) entry which is preliminary data.</text>
</comment>